<dbReference type="PANTHER" id="PTHR30157">
    <property type="entry name" value="FERRIC REDUCTASE, NADPH-DEPENDENT"/>
    <property type="match status" value="1"/>
</dbReference>
<keyword evidence="4" id="KW-1185">Reference proteome</keyword>
<comment type="caution">
    <text evidence="3">The sequence shown here is derived from an EMBL/GenBank/DDBJ whole genome shotgun (WGS) entry which is preliminary data.</text>
</comment>
<feature type="domain" description="FAD-binding FR-type" evidence="2">
    <location>
        <begin position="22"/>
        <end position="143"/>
    </location>
</feature>
<sequence length="275" mass="30055">MSLSASAPERGDRKPQRVRHEIRFRHLQVREVQHLTPHLLRVTLAGADLAGFYSPGFDDHVKLFFPDDHGVLKVPTMGPNGPDFGGPRPPMRDYTPRHYDAAAGSLQIDFALHEAGPATRWAEQAKPGDSLGVGGPRGSFIIPTDFDWHLLVGDDTALPAIGRRLAELPAGARAVVLIEVDGPDDQIELPSAADVSLSWVHRRGAEAGDPAPLADALRRRALPTGDYYAWVAAEARVAKALRQQLIAEHGAQPQWMRAAAYWRHGDAAVHENIED</sequence>
<dbReference type="InterPro" id="IPR017927">
    <property type="entry name" value="FAD-bd_FR_type"/>
</dbReference>
<dbReference type="FunFam" id="2.40.30.10:FF:000055">
    <property type="entry name" value="Siderophore-interacting family protein"/>
    <property type="match status" value="1"/>
</dbReference>
<dbReference type="InterPro" id="IPR013113">
    <property type="entry name" value="SIP_FAD-bd"/>
</dbReference>
<gene>
    <name evidence="3" type="ORF">G7Y82_02870</name>
</gene>
<dbReference type="InterPro" id="IPR007037">
    <property type="entry name" value="SIP_rossman_dom"/>
</dbReference>
<evidence type="ECO:0000313" key="3">
    <source>
        <dbReference type="EMBL" id="NKF21245.1"/>
    </source>
</evidence>
<proteinExistence type="inferred from homology"/>
<dbReference type="GO" id="GO:0016491">
    <property type="term" value="F:oxidoreductase activity"/>
    <property type="evidence" value="ECO:0007669"/>
    <property type="project" value="InterPro"/>
</dbReference>
<accession>A0A970B575</accession>
<dbReference type="Proteomes" id="UP000653472">
    <property type="component" value="Unassembled WGS sequence"/>
</dbReference>
<dbReference type="Pfam" id="PF08021">
    <property type="entry name" value="FAD_binding_9"/>
    <property type="match status" value="1"/>
</dbReference>
<dbReference type="InterPro" id="IPR039374">
    <property type="entry name" value="SIP_fam"/>
</dbReference>
<dbReference type="PANTHER" id="PTHR30157:SF0">
    <property type="entry name" value="NADPH-DEPENDENT FERRIC-CHELATE REDUCTASE"/>
    <property type="match status" value="1"/>
</dbReference>
<reference evidence="3" key="1">
    <citation type="submission" date="2020-03" db="EMBL/GenBank/DDBJ databases">
        <title>Solimonas marina sp. nov., isolated from deep seawater of the Pacific Ocean.</title>
        <authorList>
            <person name="Liu X."/>
            <person name="Lai Q."/>
            <person name="Sun F."/>
            <person name="Gai Y."/>
            <person name="Li G."/>
            <person name="Shao Z."/>
        </authorList>
    </citation>
    <scope>NUCLEOTIDE SEQUENCE</scope>
    <source>
        <strain evidence="3">C16B3</strain>
    </source>
</reference>
<comment type="similarity">
    <text evidence="1">Belongs to the SIP oxidoreductase family.</text>
</comment>
<dbReference type="InterPro" id="IPR017938">
    <property type="entry name" value="Riboflavin_synthase-like_b-brl"/>
</dbReference>
<protein>
    <submittedName>
        <fullName evidence="3">Siderophore-interacting protein</fullName>
    </submittedName>
</protein>
<dbReference type="EMBL" id="JAAVXB010000001">
    <property type="protein sequence ID" value="NKF21245.1"/>
    <property type="molecule type" value="Genomic_DNA"/>
</dbReference>
<dbReference type="InterPro" id="IPR039261">
    <property type="entry name" value="FNR_nucleotide-bd"/>
</dbReference>
<dbReference type="CDD" id="cd06193">
    <property type="entry name" value="siderophore_interacting"/>
    <property type="match status" value="1"/>
</dbReference>
<organism evidence="3 4">
    <name type="scientific">Solimonas marina</name>
    <dbReference type="NCBI Taxonomy" id="2714601"/>
    <lineage>
        <taxon>Bacteria</taxon>
        <taxon>Pseudomonadati</taxon>
        <taxon>Pseudomonadota</taxon>
        <taxon>Gammaproteobacteria</taxon>
        <taxon>Nevskiales</taxon>
        <taxon>Nevskiaceae</taxon>
        <taxon>Solimonas</taxon>
    </lineage>
</organism>
<evidence type="ECO:0000256" key="1">
    <source>
        <dbReference type="ARBA" id="ARBA00035644"/>
    </source>
</evidence>
<name>A0A970B575_9GAMM</name>
<dbReference type="PROSITE" id="PS51384">
    <property type="entry name" value="FAD_FR"/>
    <property type="match status" value="1"/>
</dbReference>
<dbReference type="AlphaFoldDB" id="A0A970B575"/>
<evidence type="ECO:0000313" key="4">
    <source>
        <dbReference type="Proteomes" id="UP000653472"/>
    </source>
</evidence>
<dbReference type="RefSeq" id="WP_168146476.1">
    <property type="nucleotide sequence ID" value="NZ_JAAVXB010000001.1"/>
</dbReference>
<dbReference type="SUPFAM" id="SSF63380">
    <property type="entry name" value="Riboflavin synthase domain-like"/>
    <property type="match status" value="1"/>
</dbReference>
<dbReference type="Gene3D" id="3.40.50.80">
    <property type="entry name" value="Nucleotide-binding domain of ferredoxin-NADP reductase (FNR) module"/>
    <property type="match status" value="1"/>
</dbReference>
<evidence type="ECO:0000259" key="2">
    <source>
        <dbReference type="PROSITE" id="PS51384"/>
    </source>
</evidence>
<dbReference type="Pfam" id="PF04954">
    <property type="entry name" value="SIP"/>
    <property type="match status" value="1"/>
</dbReference>
<dbReference type="Gene3D" id="2.40.30.10">
    <property type="entry name" value="Translation factors"/>
    <property type="match status" value="1"/>
</dbReference>